<name>A0A2M7D6C3_9BACT</name>
<evidence type="ECO:0000256" key="5">
    <source>
        <dbReference type="ARBA" id="ARBA00023274"/>
    </source>
</evidence>
<dbReference type="FunFam" id="3.30.420.100:FF:000001">
    <property type="entry name" value="50S ribosomal protein L18"/>
    <property type="match status" value="1"/>
</dbReference>
<keyword evidence="2 7" id="KW-0699">rRNA-binding</keyword>
<keyword evidence="3 7" id="KW-0694">RNA-binding</keyword>
<reference evidence="10" key="1">
    <citation type="submission" date="2017-09" db="EMBL/GenBank/DDBJ databases">
        <title>Depth-based differentiation of microbial function through sediment-hosted aquifers and enrichment of novel symbionts in the deep terrestrial subsurface.</title>
        <authorList>
            <person name="Probst A.J."/>
            <person name="Ladd B."/>
            <person name="Jarett J.K."/>
            <person name="Geller-Mcgrath D.E."/>
            <person name="Sieber C.M.K."/>
            <person name="Emerson J.B."/>
            <person name="Anantharaman K."/>
            <person name="Thomas B.C."/>
            <person name="Malmstrom R."/>
            <person name="Stieglmeier M."/>
            <person name="Klingl A."/>
            <person name="Woyke T."/>
            <person name="Ryan C.M."/>
            <person name="Banfield J.F."/>
        </authorList>
    </citation>
    <scope>NUCLEOTIDE SEQUENCE [LARGE SCALE GENOMIC DNA]</scope>
</reference>
<dbReference type="CDD" id="cd00432">
    <property type="entry name" value="Ribosomal_L18_L5e"/>
    <property type="match status" value="1"/>
</dbReference>
<evidence type="ECO:0000256" key="8">
    <source>
        <dbReference type="SAM" id="MobiDB-lite"/>
    </source>
</evidence>
<protein>
    <recommendedName>
        <fullName evidence="6 7">Large ribosomal subunit protein uL18</fullName>
    </recommendedName>
</protein>
<dbReference type="GO" id="GO:0022625">
    <property type="term" value="C:cytosolic large ribosomal subunit"/>
    <property type="evidence" value="ECO:0007669"/>
    <property type="project" value="TreeGrafter"/>
</dbReference>
<evidence type="ECO:0000256" key="4">
    <source>
        <dbReference type="ARBA" id="ARBA00022980"/>
    </source>
</evidence>
<keyword evidence="4 7" id="KW-0689">Ribosomal protein</keyword>
<dbReference type="Proteomes" id="UP000229247">
    <property type="component" value="Unassembled WGS sequence"/>
</dbReference>
<feature type="compositionally biased region" description="Basic residues" evidence="8">
    <location>
        <begin position="7"/>
        <end position="21"/>
    </location>
</feature>
<dbReference type="NCBIfam" id="TIGR00060">
    <property type="entry name" value="L18_bact"/>
    <property type="match status" value="1"/>
</dbReference>
<keyword evidence="5 7" id="KW-0687">Ribonucleoprotein</keyword>
<evidence type="ECO:0000256" key="6">
    <source>
        <dbReference type="ARBA" id="ARBA00035197"/>
    </source>
</evidence>
<dbReference type="SUPFAM" id="SSF53137">
    <property type="entry name" value="Translational machinery components"/>
    <property type="match status" value="1"/>
</dbReference>
<comment type="function">
    <text evidence="7">This is one of the proteins that bind and probably mediate the attachment of the 5S RNA into the large ribosomal subunit, where it forms part of the central protuberance.</text>
</comment>
<dbReference type="AlphaFoldDB" id="A0A2M7D6C3"/>
<comment type="subunit">
    <text evidence="7">Part of the 50S ribosomal subunit; part of the 5S rRNA/L5/L18/L25 subcomplex. Contacts the 5S and 23S rRNAs.</text>
</comment>
<dbReference type="GO" id="GO:0003735">
    <property type="term" value="F:structural constituent of ribosome"/>
    <property type="evidence" value="ECO:0007669"/>
    <property type="project" value="InterPro"/>
</dbReference>
<gene>
    <name evidence="7" type="primary">rplR</name>
    <name evidence="9" type="ORF">COS30_01430</name>
</gene>
<evidence type="ECO:0000313" key="10">
    <source>
        <dbReference type="Proteomes" id="UP000229247"/>
    </source>
</evidence>
<proteinExistence type="inferred from homology"/>
<dbReference type="InterPro" id="IPR004389">
    <property type="entry name" value="Ribosomal_uL18_bac-type"/>
</dbReference>
<evidence type="ECO:0000313" key="9">
    <source>
        <dbReference type="EMBL" id="PIV38565.1"/>
    </source>
</evidence>
<evidence type="ECO:0000256" key="1">
    <source>
        <dbReference type="ARBA" id="ARBA00007116"/>
    </source>
</evidence>
<evidence type="ECO:0000256" key="2">
    <source>
        <dbReference type="ARBA" id="ARBA00022730"/>
    </source>
</evidence>
<organism evidence="9 10">
    <name type="scientific">Candidatus Portnoybacteria bacterium CG02_land_8_20_14_3_00_45_8</name>
    <dbReference type="NCBI Taxonomy" id="1974807"/>
    <lineage>
        <taxon>Bacteria</taxon>
        <taxon>Candidatus Portnoyibacteriota</taxon>
    </lineage>
</organism>
<dbReference type="InterPro" id="IPR057268">
    <property type="entry name" value="Ribosomal_L18"/>
</dbReference>
<evidence type="ECO:0000256" key="3">
    <source>
        <dbReference type="ARBA" id="ARBA00022884"/>
    </source>
</evidence>
<dbReference type="InterPro" id="IPR005484">
    <property type="entry name" value="Ribosomal_uL18_bac/plant/anim"/>
</dbReference>
<sequence length="119" mass="13098">MKDTNKTKIKKRQQRAKRTRAKISGSAKRPRLSVFRSNKHVYAQLINDEKSVTLASASDLDLKSGSKKKLELAVAVGQLIAKKAAELKISSVIFDKGGYRYHGIIKALADGAREGGLKF</sequence>
<feature type="region of interest" description="Disordered" evidence="8">
    <location>
        <begin position="1"/>
        <end position="29"/>
    </location>
</feature>
<dbReference type="GO" id="GO:0006412">
    <property type="term" value="P:translation"/>
    <property type="evidence" value="ECO:0007669"/>
    <property type="project" value="UniProtKB-UniRule"/>
</dbReference>
<dbReference type="PANTHER" id="PTHR12899">
    <property type="entry name" value="39S RIBOSOMAL PROTEIN L18, MITOCHONDRIAL"/>
    <property type="match status" value="1"/>
</dbReference>
<accession>A0A2M7D6C3</accession>
<evidence type="ECO:0000256" key="7">
    <source>
        <dbReference type="HAMAP-Rule" id="MF_01337"/>
    </source>
</evidence>
<dbReference type="HAMAP" id="MF_01337_B">
    <property type="entry name" value="Ribosomal_uL18_B"/>
    <property type="match status" value="1"/>
</dbReference>
<comment type="similarity">
    <text evidence="1 7">Belongs to the universal ribosomal protein uL18 family.</text>
</comment>
<dbReference type="EMBL" id="PEUE01000034">
    <property type="protein sequence ID" value="PIV38565.1"/>
    <property type="molecule type" value="Genomic_DNA"/>
</dbReference>
<dbReference type="Gene3D" id="3.30.420.100">
    <property type="match status" value="1"/>
</dbReference>
<dbReference type="PANTHER" id="PTHR12899:SF3">
    <property type="entry name" value="LARGE RIBOSOMAL SUBUNIT PROTEIN UL18M"/>
    <property type="match status" value="1"/>
</dbReference>
<dbReference type="Pfam" id="PF00861">
    <property type="entry name" value="Ribosomal_L18p"/>
    <property type="match status" value="1"/>
</dbReference>
<comment type="caution">
    <text evidence="9">The sequence shown here is derived from an EMBL/GenBank/DDBJ whole genome shotgun (WGS) entry which is preliminary data.</text>
</comment>
<dbReference type="GO" id="GO:0008097">
    <property type="term" value="F:5S rRNA binding"/>
    <property type="evidence" value="ECO:0007669"/>
    <property type="project" value="TreeGrafter"/>
</dbReference>